<dbReference type="CDD" id="cd03143">
    <property type="entry name" value="A4_beta-galactosidase_middle_domain"/>
    <property type="match status" value="1"/>
</dbReference>
<accession>A0A9J7BM02</accession>
<keyword evidence="3" id="KW-1185">Reference proteome</keyword>
<feature type="region of interest" description="Disordered" evidence="1">
    <location>
        <begin position="467"/>
        <end position="486"/>
    </location>
</feature>
<dbReference type="InterPro" id="IPR024078">
    <property type="entry name" value="LmbE-like_dom_sf"/>
</dbReference>
<evidence type="ECO:0000313" key="3">
    <source>
        <dbReference type="Proteomes" id="UP001059380"/>
    </source>
</evidence>
<proteinExistence type="predicted"/>
<protein>
    <submittedName>
        <fullName evidence="2">PIG-L family deacetylase</fullName>
    </submittedName>
</protein>
<evidence type="ECO:0000313" key="2">
    <source>
        <dbReference type="EMBL" id="UWZ83776.1"/>
    </source>
</evidence>
<dbReference type="RefSeq" id="WP_260793191.1">
    <property type="nucleotide sequence ID" value="NZ_CP093313.1"/>
</dbReference>
<dbReference type="AlphaFoldDB" id="A0A9J7BM02"/>
<dbReference type="InterPro" id="IPR029062">
    <property type="entry name" value="Class_I_gatase-like"/>
</dbReference>
<dbReference type="Gene3D" id="3.40.50.10320">
    <property type="entry name" value="LmbE-like"/>
    <property type="match status" value="1"/>
</dbReference>
<dbReference type="KEGG" id="orp:MOP44_24830"/>
<evidence type="ECO:0000256" key="1">
    <source>
        <dbReference type="SAM" id="MobiDB-lite"/>
    </source>
</evidence>
<dbReference type="SUPFAM" id="SSF102588">
    <property type="entry name" value="LmbE-like"/>
    <property type="match status" value="1"/>
</dbReference>
<sequence length="953" mass="101937">MFMGAKADNSAHSLISSGLVTAVLLGTLVGAGALAQAPDPSAVAPSEPTSIALPLPEDRGASALEQALRRLHTTASVMMIVAHPDDEDGPLLTYLSRGLGARCTLFTLTRGEGGQNVMSADTYDALGLIRTNELLEADRYYGVKQLWGTEADFGFSKTQQEAFSRWGHDRVLYDAVLAVRRERPQVIVATFVGAVSDGHGQHQVSGEIAQEVFKAAGDPKVFPEQLKDGLQPWQPLAVYGMVPFAPINEKGMMFDYATGKWAPAEFKNYVTGETLKGAPSTDATIAVGNRDSLLGRSYTQIARQGWGEQRSQNGGANPTLSDPGTANYHLWAVAPAAASGAIKGSGDLFHNSKVSIDTTVAALAHLAGPNPPSWLSADLQKLSASLAKFDSDRNGKTGSESGHLLAPIYGATIQLRKRVQDDTAIRAEAKASLLFELDAKLVDFQAALKELLGIDVVAFRTKESRVQGGGFRGNSADEMSDSVSPGEDFNVRVHTAASSSEVRVSKISFEMESGSTWQQGEALSTSGTAPYSDAIFKLKVPDSAQPTQPFFTRPSIEQPYYNVSNEAWRERSFAPWPVSAGVEFTFDGVPIRVAETVQTLQRVTGHGGYYQPLIVSPAIGVSVTPEARILPLDGGALPVKVTVHTQAAASGTVTLSLPRDWQADPAEAKFNRTAAGDTEPIVFSVRPIDGHANADGTFDVKAIAHSGGHDYESGWRSVGYPGLRPYNMYRGADFRTRRVDVKLAPGLRIGYVMGPGDLVPEAIEAMGIMPHLLSTAELTSADLSAWNVIVVGIRAYSTVPELTAAQPRLDEYVRNGGTLIVQYQSATFPAPLPLSLGRIAERVVSEDSPVKLLNQTDPILTSPNAITPADFSGWVEERGHSFMSTWDPGYTPLTETADEGQDPQRGGLLVAHPGKGTYIYVAYALYRQLPELVPGAYRLLANLLSAGAASSSR</sequence>
<dbReference type="InterPro" id="IPR003737">
    <property type="entry name" value="GlcNAc_PI_deacetylase-related"/>
</dbReference>
<dbReference type="PANTHER" id="PTHR12993:SF26">
    <property type="entry name" value="1D-MYO-INOSITOL 2-ACETAMIDO-2-DEOXY-ALPHA-D-GLUCOPYRANOSIDE DEACETYLASE"/>
    <property type="match status" value="1"/>
</dbReference>
<organism evidence="2 3">
    <name type="scientific">Occallatibacter riparius</name>
    <dbReference type="NCBI Taxonomy" id="1002689"/>
    <lineage>
        <taxon>Bacteria</taxon>
        <taxon>Pseudomonadati</taxon>
        <taxon>Acidobacteriota</taxon>
        <taxon>Terriglobia</taxon>
        <taxon>Terriglobales</taxon>
        <taxon>Acidobacteriaceae</taxon>
        <taxon>Occallatibacter</taxon>
    </lineage>
</organism>
<dbReference type="SUPFAM" id="SSF52317">
    <property type="entry name" value="Class I glutamine amidotransferase-like"/>
    <property type="match status" value="1"/>
</dbReference>
<dbReference type="EMBL" id="CP093313">
    <property type="protein sequence ID" value="UWZ83776.1"/>
    <property type="molecule type" value="Genomic_DNA"/>
</dbReference>
<reference evidence="2" key="1">
    <citation type="submission" date="2021-04" db="EMBL/GenBank/DDBJ databases">
        <title>Phylogenetic analysis of Acidobacteriaceae.</title>
        <authorList>
            <person name="Qiu L."/>
            <person name="Zhang Q."/>
        </authorList>
    </citation>
    <scope>NUCLEOTIDE SEQUENCE</scope>
    <source>
        <strain evidence="2">DSM 25168</strain>
    </source>
</reference>
<name>A0A9J7BM02_9BACT</name>
<dbReference type="Proteomes" id="UP001059380">
    <property type="component" value="Chromosome"/>
</dbReference>
<dbReference type="GO" id="GO:0016811">
    <property type="term" value="F:hydrolase activity, acting on carbon-nitrogen (but not peptide) bonds, in linear amides"/>
    <property type="evidence" value="ECO:0007669"/>
    <property type="project" value="TreeGrafter"/>
</dbReference>
<dbReference type="PANTHER" id="PTHR12993">
    <property type="entry name" value="N-ACETYLGLUCOSAMINYL-PHOSPHATIDYLINOSITOL DE-N-ACETYLASE-RELATED"/>
    <property type="match status" value="1"/>
</dbReference>
<gene>
    <name evidence="2" type="ORF">MOP44_24830</name>
</gene>
<dbReference type="Pfam" id="PF02585">
    <property type="entry name" value="PIG-L"/>
    <property type="match status" value="1"/>
</dbReference>